<name>A0ABN6H787_9BACT</name>
<keyword evidence="4" id="KW-1185">Reference proteome</keyword>
<reference evidence="3 4" key="1">
    <citation type="submission" date="2021-06" db="EMBL/GenBank/DDBJ databases">
        <title>Complete genome of Haloferula helveola possessing various polysaccharide degrading enzymes.</title>
        <authorList>
            <person name="Takami H."/>
            <person name="Huang C."/>
            <person name="Hamasaki K."/>
        </authorList>
    </citation>
    <scope>NUCLEOTIDE SEQUENCE [LARGE SCALE GENOMIC DNA]</scope>
    <source>
        <strain evidence="3 4">CN-1</strain>
    </source>
</reference>
<protein>
    <submittedName>
        <fullName evidence="3">Rhodanese/sulfur transferase</fullName>
    </submittedName>
</protein>
<dbReference type="Gene3D" id="3.40.250.10">
    <property type="entry name" value="Rhodanese-like domain"/>
    <property type="match status" value="1"/>
</dbReference>
<dbReference type="PROSITE" id="PS51257">
    <property type="entry name" value="PROKAR_LIPOPROTEIN"/>
    <property type="match status" value="1"/>
</dbReference>
<dbReference type="RefSeq" id="WP_338684530.1">
    <property type="nucleotide sequence ID" value="NZ_AP024702.1"/>
</dbReference>
<feature type="chain" id="PRO_5046849871" evidence="1">
    <location>
        <begin position="19"/>
        <end position="122"/>
    </location>
</feature>
<sequence length="122" mass="13393">MKKLILPLLAVFSLTACAADKVEPAKAEELIAKKAQLLDVRTQEEWDEGHLEGATRVEIGSDDFAAKVAEKFDKSKPLVVYCRSGGRSARAAKQLEELGFETVYDLKGGITAWKDADKKVVK</sequence>
<keyword evidence="3" id="KW-0808">Transferase</keyword>
<feature type="signal peptide" evidence="1">
    <location>
        <begin position="1"/>
        <end position="18"/>
    </location>
</feature>
<dbReference type="CDD" id="cd00158">
    <property type="entry name" value="RHOD"/>
    <property type="match status" value="1"/>
</dbReference>
<dbReference type="SUPFAM" id="SSF52821">
    <property type="entry name" value="Rhodanese/Cell cycle control phosphatase"/>
    <property type="match status" value="1"/>
</dbReference>
<dbReference type="InterPro" id="IPR001763">
    <property type="entry name" value="Rhodanese-like_dom"/>
</dbReference>
<dbReference type="PANTHER" id="PTHR45431:SF3">
    <property type="entry name" value="RHODANESE-LIKE DOMAIN-CONTAINING PROTEIN 15, CHLOROPLASTIC"/>
    <property type="match status" value="1"/>
</dbReference>
<dbReference type="EMBL" id="AP024702">
    <property type="protein sequence ID" value="BCX48369.1"/>
    <property type="molecule type" value="Genomic_DNA"/>
</dbReference>
<evidence type="ECO:0000259" key="2">
    <source>
        <dbReference type="PROSITE" id="PS50206"/>
    </source>
</evidence>
<proteinExistence type="predicted"/>
<feature type="domain" description="Rhodanese" evidence="2">
    <location>
        <begin position="31"/>
        <end position="122"/>
    </location>
</feature>
<dbReference type="InterPro" id="IPR036873">
    <property type="entry name" value="Rhodanese-like_dom_sf"/>
</dbReference>
<evidence type="ECO:0000313" key="3">
    <source>
        <dbReference type="EMBL" id="BCX48369.1"/>
    </source>
</evidence>
<organism evidence="3 4">
    <name type="scientific">Haloferula helveola</name>
    <dbReference type="NCBI Taxonomy" id="490095"/>
    <lineage>
        <taxon>Bacteria</taxon>
        <taxon>Pseudomonadati</taxon>
        <taxon>Verrucomicrobiota</taxon>
        <taxon>Verrucomicrobiia</taxon>
        <taxon>Verrucomicrobiales</taxon>
        <taxon>Verrucomicrobiaceae</taxon>
        <taxon>Haloferula</taxon>
    </lineage>
</organism>
<dbReference type="PROSITE" id="PS50206">
    <property type="entry name" value="RHODANESE_3"/>
    <property type="match status" value="1"/>
</dbReference>
<dbReference type="PANTHER" id="PTHR45431">
    <property type="entry name" value="RHODANESE-LIKE DOMAIN-CONTAINING PROTEIN 15, CHLOROPLASTIC"/>
    <property type="match status" value="1"/>
</dbReference>
<dbReference type="GO" id="GO:0016740">
    <property type="term" value="F:transferase activity"/>
    <property type="evidence" value="ECO:0007669"/>
    <property type="project" value="UniProtKB-KW"/>
</dbReference>
<evidence type="ECO:0000313" key="4">
    <source>
        <dbReference type="Proteomes" id="UP001374893"/>
    </source>
</evidence>
<evidence type="ECO:0000256" key="1">
    <source>
        <dbReference type="SAM" id="SignalP"/>
    </source>
</evidence>
<accession>A0ABN6H787</accession>
<gene>
    <name evidence="3" type="ORF">HAHE_22770</name>
</gene>
<keyword evidence="1" id="KW-0732">Signal</keyword>
<dbReference type="Pfam" id="PF00581">
    <property type="entry name" value="Rhodanese"/>
    <property type="match status" value="1"/>
</dbReference>
<dbReference type="Proteomes" id="UP001374893">
    <property type="component" value="Chromosome"/>
</dbReference>
<dbReference type="SMART" id="SM00450">
    <property type="entry name" value="RHOD"/>
    <property type="match status" value="1"/>
</dbReference>
<dbReference type="InterPro" id="IPR052367">
    <property type="entry name" value="Thiosulfate_ST/Rhodanese-like"/>
</dbReference>